<dbReference type="AlphaFoldDB" id="A0A1H0EJF9"/>
<feature type="domain" description="Peptidase M16 N-terminal" evidence="5">
    <location>
        <begin position="493"/>
        <end position="592"/>
    </location>
</feature>
<sequence length="863" mass="97984">MSKKIIGWVLIMMCFVASSKAADLVVLPNGMQVLVQEDSRFPLVSVRLFVRTGSAYEDPKQAGISHLLEHMVFKGTKKRGPGEIAKTIESLGGYLNAATSFDYTVFVMDMPASHWKTSFDVLEDMIFGSVFDPKALESEKSVVLAELERGEDSPGQKLFKMVQEGVFEGTPYARPIIGYKKTVRSITSNDLKNYIASHYQPSNMLLVVCGNVKTKEVVEEAEKYFGALRNVKSEQLYLSCLDSKIKGPVVEVQKGPWNKIYLDVAFPTTSLHNKDSIALDILAYILGGDKSSILYKKFKYETGLVDDISCSNLSLNRTGALYFSITLDPDKLDEFWTKFINFLFNFDWKEISKEKIEEAKLNMENDLFEAKETLGGMAYKLGYFQFFEGNFLAEQGYLNGIKALNKQELKNVFRKYILPSRLYAGLLLPKEVDITAQDLQQKIILSREKQGQSNFNLRQEGTKYIDLGNNRALFVEYDPTLPYTAVTIAWRGGDALLSKENQGLAELTARCLLRGTKKFSFLQLQEFLAKHTSDIDATAGRTSFFIKSKFPSKYSRDMFSLLKQIILEPSFLASEVTKSVREQISDIEEKKDQPLGLLFRELFPFLFKAGPYSLYHLGVETKVSKFSAADVKNFWQQQKEYPFVISVCGQVDEKSLDEFVNSLKRSLSPKRDLKVNAVWGKQDKLDLTLEGRNQSHILLIFPVAGLKSKDTPSLIVLNKALSGQSGILFRTLRDKQGLGYTVTSFLWQTPRLGLFAFYIGTYKGLEKKALDGFYATIEELKEKGISDEDLKRAQNVYEGNYYRDKQALLSRAREKAELWVNGLNVNFNENMVNKIKTVSQKEIKEIVEKYLKKEDSYLVEVKP</sequence>
<dbReference type="RefSeq" id="WP_159427707.1">
    <property type="nucleotide sequence ID" value="NZ_FNIN01000008.1"/>
</dbReference>
<evidence type="ECO:0000256" key="1">
    <source>
        <dbReference type="ARBA" id="ARBA00001947"/>
    </source>
</evidence>
<keyword evidence="8" id="KW-1185">Reference proteome</keyword>
<dbReference type="Pfam" id="PF05193">
    <property type="entry name" value="Peptidase_M16_C"/>
    <property type="match status" value="2"/>
</dbReference>
<dbReference type="GO" id="GO:0004222">
    <property type="term" value="F:metalloendopeptidase activity"/>
    <property type="evidence" value="ECO:0007669"/>
    <property type="project" value="InterPro"/>
</dbReference>
<keyword evidence="4" id="KW-0732">Signal</keyword>
<evidence type="ECO:0000256" key="4">
    <source>
        <dbReference type="SAM" id="SignalP"/>
    </source>
</evidence>
<dbReference type="Pfam" id="PF00675">
    <property type="entry name" value="Peptidase_M16"/>
    <property type="match status" value="2"/>
</dbReference>
<reference evidence="7 8" key="1">
    <citation type="submission" date="2016-10" db="EMBL/GenBank/DDBJ databases">
        <authorList>
            <person name="de Groot N.N."/>
        </authorList>
    </citation>
    <scope>NUCLEOTIDE SEQUENCE [LARGE SCALE GENOMIC DNA]</scope>
    <source>
        <strain evidence="7 8">DSM 15269</strain>
    </source>
</reference>
<feature type="signal peptide" evidence="4">
    <location>
        <begin position="1"/>
        <end position="21"/>
    </location>
</feature>
<evidence type="ECO:0000256" key="3">
    <source>
        <dbReference type="RuleBase" id="RU004447"/>
    </source>
</evidence>
<dbReference type="InterPro" id="IPR050361">
    <property type="entry name" value="MPP/UQCRC_Complex"/>
</dbReference>
<dbReference type="PROSITE" id="PS00143">
    <property type="entry name" value="INSULINASE"/>
    <property type="match status" value="1"/>
</dbReference>
<dbReference type="InterPro" id="IPR007863">
    <property type="entry name" value="Peptidase_M16_C"/>
</dbReference>
<dbReference type="STRING" id="206665.SAMN04488516_10814"/>
<feature type="chain" id="PRO_5011524052" evidence="4">
    <location>
        <begin position="22"/>
        <end position="863"/>
    </location>
</feature>
<evidence type="ECO:0000259" key="6">
    <source>
        <dbReference type="Pfam" id="PF05193"/>
    </source>
</evidence>
<comment type="cofactor">
    <cofactor evidence="1">
        <name>Zn(2+)</name>
        <dbReference type="ChEBI" id="CHEBI:29105"/>
    </cofactor>
</comment>
<proteinExistence type="inferred from homology"/>
<name>A0A1H0EJF9_9BACT</name>
<dbReference type="PANTHER" id="PTHR11851">
    <property type="entry name" value="METALLOPROTEASE"/>
    <property type="match status" value="1"/>
</dbReference>
<dbReference type="EMBL" id="FNIN01000008">
    <property type="protein sequence ID" value="SDN82493.1"/>
    <property type="molecule type" value="Genomic_DNA"/>
</dbReference>
<dbReference type="InterPro" id="IPR011249">
    <property type="entry name" value="Metalloenz_LuxS/M16"/>
</dbReference>
<dbReference type="SUPFAM" id="SSF63411">
    <property type="entry name" value="LuxS/MPP-like metallohydrolase"/>
    <property type="match status" value="4"/>
</dbReference>
<keyword evidence="7" id="KW-0645">Protease</keyword>
<feature type="domain" description="Peptidase M16 C-terminal" evidence="6">
    <location>
        <begin position="185"/>
        <end position="361"/>
    </location>
</feature>
<gene>
    <name evidence="7" type="ORF">SAMN04488516_10814</name>
</gene>
<keyword evidence="7" id="KW-0378">Hydrolase</keyword>
<comment type="similarity">
    <text evidence="2 3">Belongs to the peptidase M16 family.</text>
</comment>
<evidence type="ECO:0000313" key="7">
    <source>
        <dbReference type="EMBL" id="SDN82493.1"/>
    </source>
</evidence>
<feature type="domain" description="Peptidase M16 N-terminal" evidence="5">
    <location>
        <begin position="33"/>
        <end position="178"/>
    </location>
</feature>
<dbReference type="Gene3D" id="3.30.830.10">
    <property type="entry name" value="Metalloenzyme, LuxS/M16 peptidase-like"/>
    <property type="match status" value="4"/>
</dbReference>
<dbReference type="GO" id="GO:0046872">
    <property type="term" value="F:metal ion binding"/>
    <property type="evidence" value="ECO:0007669"/>
    <property type="project" value="InterPro"/>
</dbReference>
<dbReference type="PANTHER" id="PTHR11851:SF49">
    <property type="entry name" value="MITOCHONDRIAL-PROCESSING PEPTIDASE SUBUNIT ALPHA"/>
    <property type="match status" value="1"/>
</dbReference>
<dbReference type="GO" id="GO:0006508">
    <property type="term" value="P:proteolysis"/>
    <property type="evidence" value="ECO:0007669"/>
    <property type="project" value="UniProtKB-KW"/>
</dbReference>
<organism evidence="7 8">
    <name type="scientific">Desulfonauticus submarinus</name>
    <dbReference type="NCBI Taxonomy" id="206665"/>
    <lineage>
        <taxon>Bacteria</taxon>
        <taxon>Pseudomonadati</taxon>
        <taxon>Thermodesulfobacteriota</taxon>
        <taxon>Desulfovibrionia</taxon>
        <taxon>Desulfovibrionales</taxon>
        <taxon>Desulfonauticaceae</taxon>
        <taxon>Desulfonauticus</taxon>
    </lineage>
</organism>
<dbReference type="Proteomes" id="UP000199602">
    <property type="component" value="Unassembled WGS sequence"/>
</dbReference>
<dbReference type="InterPro" id="IPR001431">
    <property type="entry name" value="Pept_M16_Zn_BS"/>
</dbReference>
<evidence type="ECO:0000313" key="8">
    <source>
        <dbReference type="Proteomes" id="UP000199602"/>
    </source>
</evidence>
<dbReference type="InterPro" id="IPR011765">
    <property type="entry name" value="Pept_M16_N"/>
</dbReference>
<protein>
    <submittedName>
        <fullName evidence="7">Zinc protease</fullName>
    </submittedName>
</protein>
<evidence type="ECO:0000256" key="2">
    <source>
        <dbReference type="ARBA" id="ARBA00007261"/>
    </source>
</evidence>
<accession>A0A1H0EJF9</accession>
<feature type="domain" description="Peptidase M16 C-terminal" evidence="6">
    <location>
        <begin position="626"/>
        <end position="795"/>
    </location>
</feature>
<evidence type="ECO:0000259" key="5">
    <source>
        <dbReference type="Pfam" id="PF00675"/>
    </source>
</evidence>
<dbReference type="OrthoDB" id="9811314at2"/>